<feature type="region of interest" description="Disordered" evidence="1">
    <location>
        <begin position="238"/>
        <end position="276"/>
    </location>
</feature>
<dbReference type="VEuPathDB" id="VectorBase:MDOA011835"/>
<feature type="domain" description="Tube Death" evidence="2">
    <location>
        <begin position="5"/>
        <end position="151"/>
    </location>
</feature>
<dbReference type="EnsemblMetazoa" id="MDOA011835-RA">
    <property type="protein sequence ID" value="MDOA011835-PA"/>
    <property type="gene ID" value="MDOA011835"/>
</dbReference>
<dbReference type="Pfam" id="PF14786">
    <property type="entry name" value="Death_2"/>
    <property type="match status" value="1"/>
</dbReference>
<feature type="region of interest" description="Disordered" evidence="1">
    <location>
        <begin position="416"/>
        <end position="483"/>
    </location>
</feature>
<dbReference type="STRING" id="7370.A0A1I8N5S7"/>
<dbReference type="RefSeq" id="XP_005186282.1">
    <property type="nucleotide sequence ID" value="XM_005186225.3"/>
</dbReference>
<protein>
    <submittedName>
        <fullName evidence="5 6">Protein Tube</fullName>
    </submittedName>
</protein>
<dbReference type="GeneID" id="101888716"/>
<feature type="compositionally biased region" description="Polar residues" evidence="1">
    <location>
        <begin position="438"/>
        <end position="469"/>
    </location>
</feature>
<feature type="compositionally biased region" description="Acidic residues" evidence="1">
    <location>
        <begin position="416"/>
        <end position="433"/>
    </location>
</feature>
<dbReference type="eggNOG" id="ENOG502S7SQ">
    <property type="taxonomic scope" value="Eukaryota"/>
</dbReference>
<sequence length="483" mass="53772">MSANYTRDTELRNVQSNDLYQLAVILDDNNYWQKLMESIPKTINNKLYGPSCNIYDDVYSSAPLAISERKYNNDHIRLIQNAYKRTGELCAELLFDEWGTSGRKHERPTLGLLLYLLVKAHLFRGADYVAETLLKEEKPPRPIEGPAAEISCGFPSSIFANVKDIVEDSQYYPGTELLQQNANFESSTMDNNKDYYTKYKGPIDKYFAPSFSSNNDNAEAPKPPPRLLRSARLMKQQMLQNTQPRQPENTEPTATLTNQREANSIETSNGEASSITTDNLPNFSLLMKSSNSIRNDSTPKLSFLIGNSVILSQSTDENNGIHIPDTRSTEACLPSNDIDDVQTSQDLPAISALNLNGERDVSHDVNNLEDDVPSVALNFYANSPINSRSIDIASNEVPCVVESMGHEMNTQLSEIDNETDNSDDDDIDDDDADVPNLSIFNDSSLTSVTNTSAENSFEQNNDSRPTSADNIPPIHSECIPTLN</sequence>
<dbReference type="OrthoDB" id="4062651at2759"/>
<evidence type="ECO:0000313" key="5">
    <source>
        <dbReference type="RefSeq" id="XP_005186282.1"/>
    </source>
</evidence>
<accession>A0A1I8N5S7</accession>
<dbReference type="RefSeq" id="XP_058982538.1">
    <property type="nucleotide sequence ID" value="XM_059126555.1"/>
</dbReference>
<evidence type="ECO:0000313" key="4">
    <source>
        <dbReference type="Proteomes" id="UP001652621"/>
    </source>
</evidence>
<name>A0A1I8N5S7_MUSDO</name>
<reference evidence="3" key="1">
    <citation type="submission" date="2020-05" db="UniProtKB">
        <authorList>
            <consortium name="EnsemblMetazoa"/>
        </authorList>
    </citation>
    <scope>IDENTIFICATION</scope>
    <source>
        <strain evidence="3">Aabys</strain>
    </source>
</reference>
<dbReference type="SUPFAM" id="SSF47986">
    <property type="entry name" value="DEATH domain"/>
    <property type="match status" value="1"/>
</dbReference>
<evidence type="ECO:0000313" key="3">
    <source>
        <dbReference type="EnsemblMetazoa" id="MDOA011835-PA"/>
    </source>
</evidence>
<reference evidence="5" key="2">
    <citation type="submission" date="2025-04" db="UniProtKB">
        <authorList>
            <consortium name="RefSeq"/>
        </authorList>
    </citation>
    <scope>IDENTIFICATION</scope>
    <source>
        <strain evidence="5 6">Aabys</strain>
        <tissue evidence="6">Whole body</tissue>
    </source>
</reference>
<dbReference type="InterPro" id="IPR029397">
    <property type="entry name" value="Tube_Death"/>
</dbReference>
<evidence type="ECO:0000313" key="6">
    <source>
        <dbReference type="RefSeq" id="XP_058982538.1"/>
    </source>
</evidence>
<gene>
    <name evidence="3" type="primary">101888716</name>
    <name evidence="5" type="synonym">LOC101888716</name>
    <name evidence="6" type="synonym">LOC131804142</name>
</gene>
<organism evidence="3">
    <name type="scientific">Musca domestica</name>
    <name type="common">House fly</name>
    <dbReference type="NCBI Taxonomy" id="7370"/>
    <lineage>
        <taxon>Eukaryota</taxon>
        <taxon>Metazoa</taxon>
        <taxon>Ecdysozoa</taxon>
        <taxon>Arthropoda</taxon>
        <taxon>Hexapoda</taxon>
        <taxon>Insecta</taxon>
        <taxon>Pterygota</taxon>
        <taxon>Neoptera</taxon>
        <taxon>Endopterygota</taxon>
        <taxon>Diptera</taxon>
        <taxon>Brachycera</taxon>
        <taxon>Muscomorpha</taxon>
        <taxon>Muscoidea</taxon>
        <taxon>Muscidae</taxon>
        <taxon>Musca</taxon>
    </lineage>
</organism>
<evidence type="ECO:0000259" key="2">
    <source>
        <dbReference type="Pfam" id="PF14786"/>
    </source>
</evidence>
<proteinExistence type="predicted"/>
<dbReference type="VEuPathDB" id="VectorBase:MDOMA2_021080"/>
<dbReference type="InterPro" id="IPR011029">
    <property type="entry name" value="DEATH-like_dom_sf"/>
</dbReference>
<dbReference type="Gene3D" id="1.10.533.10">
    <property type="entry name" value="Death Domain, Fas"/>
    <property type="match status" value="1"/>
</dbReference>
<evidence type="ECO:0000256" key="1">
    <source>
        <dbReference type="SAM" id="MobiDB-lite"/>
    </source>
</evidence>
<dbReference type="AlphaFoldDB" id="A0A1I8N5S7"/>
<keyword evidence="4" id="KW-1185">Reference proteome</keyword>
<dbReference type="KEGG" id="mde:101888716"/>
<dbReference type="VEuPathDB" id="VectorBase:MDOMA2_014118"/>
<dbReference type="Proteomes" id="UP001652621">
    <property type="component" value="Unplaced"/>
</dbReference>